<feature type="non-terminal residue" evidence="2">
    <location>
        <position position="1"/>
    </location>
</feature>
<feature type="compositionally biased region" description="Basic residues" evidence="1">
    <location>
        <begin position="87"/>
        <end position="97"/>
    </location>
</feature>
<dbReference type="GO" id="GO:0018738">
    <property type="term" value="F:S-formylglutathione hydrolase activity"/>
    <property type="evidence" value="ECO:0007669"/>
    <property type="project" value="UniProtKB-EC"/>
</dbReference>
<feature type="non-terminal residue" evidence="2">
    <location>
        <position position="160"/>
    </location>
</feature>
<evidence type="ECO:0000256" key="1">
    <source>
        <dbReference type="SAM" id="MobiDB-lite"/>
    </source>
</evidence>
<dbReference type="EC" id="3.1.2.12" evidence="2"/>
<dbReference type="AlphaFoldDB" id="A0A6J4U342"/>
<evidence type="ECO:0000313" key="2">
    <source>
        <dbReference type="EMBL" id="CAA9537404.1"/>
    </source>
</evidence>
<feature type="region of interest" description="Disordered" evidence="1">
    <location>
        <begin position="66"/>
        <end position="97"/>
    </location>
</feature>
<feature type="region of interest" description="Disordered" evidence="1">
    <location>
        <begin position="131"/>
        <end position="160"/>
    </location>
</feature>
<organism evidence="2">
    <name type="scientific">uncultured Rubrobacteraceae bacterium</name>
    <dbReference type="NCBI Taxonomy" id="349277"/>
    <lineage>
        <taxon>Bacteria</taxon>
        <taxon>Bacillati</taxon>
        <taxon>Actinomycetota</taxon>
        <taxon>Rubrobacteria</taxon>
        <taxon>Rubrobacterales</taxon>
        <taxon>Rubrobacteraceae</taxon>
        <taxon>environmental samples</taxon>
    </lineage>
</organism>
<name>A0A6J4U342_9ACTN</name>
<dbReference type="EMBL" id="CADCVM010000534">
    <property type="protein sequence ID" value="CAA9537404.1"/>
    <property type="molecule type" value="Genomic_DNA"/>
</dbReference>
<keyword evidence="2" id="KW-0378">Hydrolase</keyword>
<reference evidence="2" key="1">
    <citation type="submission" date="2020-02" db="EMBL/GenBank/DDBJ databases">
        <authorList>
            <person name="Meier V. D."/>
        </authorList>
    </citation>
    <scope>NUCLEOTIDE SEQUENCE</scope>
    <source>
        <strain evidence="2">AVDCRST_MAG05</strain>
    </source>
</reference>
<accession>A0A6J4U342</accession>
<gene>
    <name evidence="2" type="ORF">AVDCRST_MAG05-5019</name>
</gene>
<protein>
    <submittedName>
        <fullName evidence="2">S-formylglutathione hydrolase</fullName>
        <ecNumber evidence="2">3.1.2.12</ecNumber>
    </submittedName>
</protein>
<sequence>DETRHFGRARLLRWSRLVSRASLLRLRRRDALRRLHAPAGRGWARAGPVLPGRPYVYGGDLYDQGRLPAPRRRARPDAGLPGYQPARRGRSRRGRGLGLRHRRGLLRGRHRGALVPPLQDVLIRNPGAAVRRRGELPGPPRCRKHLRALDGRPRRPRLPL</sequence>
<proteinExistence type="predicted"/>